<evidence type="ECO:0000259" key="2">
    <source>
        <dbReference type="Pfam" id="PF05699"/>
    </source>
</evidence>
<dbReference type="InterPro" id="IPR008906">
    <property type="entry name" value="HATC_C_dom"/>
</dbReference>
<gene>
    <name evidence="3" type="ORF">TorRG33x02_270650</name>
</gene>
<feature type="compositionally biased region" description="Low complexity" evidence="1">
    <location>
        <begin position="146"/>
        <end position="156"/>
    </location>
</feature>
<dbReference type="PANTHER" id="PTHR23272">
    <property type="entry name" value="BED FINGER-RELATED"/>
    <property type="match status" value="1"/>
</dbReference>
<comment type="caution">
    <text evidence="3">The sequence shown here is derived from an EMBL/GenBank/DDBJ whole genome shotgun (WGS) entry which is preliminary data.</text>
</comment>
<dbReference type="GO" id="GO:0046983">
    <property type="term" value="F:protein dimerization activity"/>
    <property type="evidence" value="ECO:0007669"/>
    <property type="project" value="InterPro"/>
</dbReference>
<dbReference type="InParanoid" id="A0A2P5CWN3"/>
<dbReference type="InterPro" id="IPR012337">
    <property type="entry name" value="RNaseH-like_sf"/>
</dbReference>
<dbReference type="Proteomes" id="UP000237000">
    <property type="component" value="Unassembled WGS sequence"/>
</dbReference>
<dbReference type="STRING" id="63057.A0A2P5CWN3"/>
<evidence type="ECO:0000313" key="3">
    <source>
        <dbReference type="EMBL" id="PON65454.1"/>
    </source>
</evidence>
<dbReference type="OrthoDB" id="1301613at2759"/>
<evidence type="ECO:0000313" key="4">
    <source>
        <dbReference type="Proteomes" id="UP000237000"/>
    </source>
</evidence>
<dbReference type="PANTHER" id="PTHR23272:SF193">
    <property type="entry name" value="OS07G0624100 PROTEIN"/>
    <property type="match status" value="1"/>
</dbReference>
<accession>A0A2P5CWN3</accession>
<sequence length="165" mass="18238">MGGRLDGQSSRLHSSFVQQRRELNGGKTKNGVDRYISEAAEDVIEGATYDVLKWRANNEYKLPVLALIAHDVFAVPVTTVSSEVAFSIGGRIIDPFRSSLSPKTVEALICLKNWLSEIHQPIIVKNYIDESEVFETSENLEIEISTTPTPNTSSNIGNQDALLFV</sequence>
<proteinExistence type="predicted"/>
<feature type="region of interest" description="Disordered" evidence="1">
    <location>
        <begin position="146"/>
        <end position="165"/>
    </location>
</feature>
<dbReference type="AlphaFoldDB" id="A0A2P5CWN3"/>
<name>A0A2P5CWN3_TREOI</name>
<feature type="domain" description="HAT C-terminal dimerisation" evidence="2">
    <location>
        <begin position="33"/>
        <end position="115"/>
    </location>
</feature>
<dbReference type="EMBL" id="JXTC01000320">
    <property type="protein sequence ID" value="PON65454.1"/>
    <property type="molecule type" value="Genomic_DNA"/>
</dbReference>
<evidence type="ECO:0000256" key="1">
    <source>
        <dbReference type="SAM" id="MobiDB-lite"/>
    </source>
</evidence>
<dbReference type="Pfam" id="PF05699">
    <property type="entry name" value="Dimer_Tnp_hAT"/>
    <property type="match status" value="1"/>
</dbReference>
<dbReference type="SUPFAM" id="SSF53098">
    <property type="entry name" value="Ribonuclease H-like"/>
    <property type="match status" value="1"/>
</dbReference>
<keyword evidence="4" id="KW-1185">Reference proteome</keyword>
<organism evidence="3 4">
    <name type="scientific">Trema orientale</name>
    <name type="common">Charcoal tree</name>
    <name type="synonym">Celtis orientalis</name>
    <dbReference type="NCBI Taxonomy" id="63057"/>
    <lineage>
        <taxon>Eukaryota</taxon>
        <taxon>Viridiplantae</taxon>
        <taxon>Streptophyta</taxon>
        <taxon>Embryophyta</taxon>
        <taxon>Tracheophyta</taxon>
        <taxon>Spermatophyta</taxon>
        <taxon>Magnoliopsida</taxon>
        <taxon>eudicotyledons</taxon>
        <taxon>Gunneridae</taxon>
        <taxon>Pentapetalae</taxon>
        <taxon>rosids</taxon>
        <taxon>fabids</taxon>
        <taxon>Rosales</taxon>
        <taxon>Cannabaceae</taxon>
        <taxon>Trema</taxon>
    </lineage>
</organism>
<protein>
    <submittedName>
        <fullName evidence="3">Ribonuclease H-like domain containing protein</fullName>
    </submittedName>
</protein>
<reference evidence="4" key="1">
    <citation type="submission" date="2016-06" db="EMBL/GenBank/DDBJ databases">
        <title>Parallel loss of symbiosis genes in relatives of nitrogen-fixing non-legume Parasponia.</title>
        <authorList>
            <person name="Van Velzen R."/>
            <person name="Holmer R."/>
            <person name="Bu F."/>
            <person name="Rutten L."/>
            <person name="Van Zeijl A."/>
            <person name="Liu W."/>
            <person name="Santuari L."/>
            <person name="Cao Q."/>
            <person name="Sharma T."/>
            <person name="Shen D."/>
            <person name="Roswanjaya Y."/>
            <person name="Wardhani T."/>
            <person name="Kalhor M.S."/>
            <person name="Jansen J."/>
            <person name="Van den Hoogen J."/>
            <person name="Gungor B."/>
            <person name="Hartog M."/>
            <person name="Hontelez J."/>
            <person name="Verver J."/>
            <person name="Yang W.-C."/>
            <person name="Schijlen E."/>
            <person name="Repin R."/>
            <person name="Schilthuizen M."/>
            <person name="Schranz E."/>
            <person name="Heidstra R."/>
            <person name="Miyata K."/>
            <person name="Fedorova E."/>
            <person name="Kohlen W."/>
            <person name="Bisseling T."/>
            <person name="Smit S."/>
            <person name="Geurts R."/>
        </authorList>
    </citation>
    <scope>NUCLEOTIDE SEQUENCE [LARGE SCALE GENOMIC DNA]</scope>
    <source>
        <strain evidence="4">cv. RG33-2</strain>
    </source>
</reference>